<dbReference type="GO" id="GO:0051539">
    <property type="term" value="F:4 iron, 4 sulfur cluster binding"/>
    <property type="evidence" value="ECO:0007669"/>
    <property type="project" value="UniProtKB-UniRule"/>
</dbReference>
<evidence type="ECO:0000256" key="1">
    <source>
        <dbReference type="ARBA" id="ARBA00022485"/>
    </source>
</evidence>
<keyword evidence="2 6" id="KW-0479">Metal-binding</keyword>
<feature type="binding site" evidence="6">
    <location>
        <position position="219"/>
    </location>
    <ligand>
        <name>dimethylallyl diphosphate</name>
        <dbReference type="ChEBI" id="CHEBI:57623"/>
    </ligand>
</feature>
<dbReference type="PANTHER" id="PTHR30426:SF0">
    <property type="entry name" value="4-HYDROXY-3-METHYLBUT-2-ENYL DIPHOSPHATE REDUCTASE"/>
    <property type="match status" value="1"/>
</dbReference>
<evidence type="ECO:0000256" key="2">
    <source>
        <dbReference type="ARBA" id="ARBA00022723"/>
    </source>
</evidence>
<keyword evidence="4 6" id="KW-0411">Iron-sulfur</keyword>
<comment type="caution">
    <text evidence="6">Lacks conserved residue(s) required for the propagation of feature annotation.</text>
</comment>
<dbReference type="CDD" id="cd04465">
    <property type="entry name" value="S1_RPS1_repeat_ec2_hs2"/>
    <property type="match status" value="1"/>
</dbReference>
<dbReference type="EMBL" id="FMYW01000009">
    <property type="protein sequence ID" value="SDC53429.1"/>
    <property type="molecule type" value="Genomic_DNA"/>
</dbReference>
<feature type="binding site" evidence="6">
    <location>
        <position position="72"/>
    </location>
    <ligand>
        <name>dimethylallyl diphosphate</name>
        <dbReference type="ChEBI" id="CHEBI:57623"/>
    </ligand>
</feature>
<keyword evidence="1 6" id="KW-0004">4Fe-4S</keyword>
<comment type="pathway">
    <text evidence="6">Isoprenoid biosynthesis; dimethylallyl diphosphate biosynthesis; dimethylallyl diphosphate from (2E)-4-hydroxy-3-methylbutenyl diphosphate: step 1/1.</text>
</comment>
<sequence length="707" mass="77848">MKIILADPCGFCYGVKRAVEIAEGAVNSLPAATLGPLIHNPQFTDELAAKGVGCKDSLDQFSEGETVIFRSHGVGPDIYEQAIEKNLKILDATCPNVKTSQRKAQQAFEEGYQPIIVGEKNHPEVKSILAFAGKNGIIIESKEDIGEVPLVSKYCVIIQTTFELAKFEEILQALQAARPGEYRVERTICLATKERQNAAAKLAAEVDAFIVIGGRNSANTRHLTELVSAICPRCYQIETAAELSPEMFQGCRKIGISAGASTPERIIKEAVKAMENMEINKVEGNEFEAMLDASMEDYGVHPGKLVTGKVIQVDKEGVYISFGYRREGLIAWADWAMDANPEELMGTVNVGDEVEAVVVPGSTTEEFIRLSKIRAEKEAAWKTVQELPEGEKRPATVKVLRVIKARGRDKDSDKPKQVVGLAVAVEGVEGFMPASHVELRHIDDFTPYVGKEMEAEIIEVNAEKKRIVVSRRDLLKAEKAQKHQEWLENREARIAAAKEARAAREAAAYEEIVEGETYEGKVVKVAEFGLFVEVLEGLVGLVHNTELSYDRSVKAGDVAKEGDMVKVFVKKVDKENHRVSLSIKATQEDPWIAAAAGFAVGDEVEGTVERFLPFGALVRLNDKVEGMIHVSELADTRVEKPEDVLKIGQVVKPMIIKIDQAKRKIGLSLTRAKKDEEKAEMKAFMDGNTEENFSNNAMAEQLEGLNK</sequence>
<dbReference type="GO" id="GO:0046872">
    <property type="term" value="F:metal ion binding"/>
    <property type="evidence" value="ECO:0007669"/>
    <property type="project" value="UniProtKB-KW"/>
</dbReference>
<name>A0A1G6MD54_9FIRM</name>
<dbReference type="Gene3D" id="3.40.1010.20">
    <property type="entry name" value="4-hydroxy-3-methylbut-2-enyl diphosphate reductase, catalytic domain"/>
    <property type="match status" value="2"/>
</dbReference>
<feature type="domain" description="S1 motif" evidence="7">
    <location>
        <begin position="601"/>
        <end position="670"/>
    </location>
</feature>
<feature type="binding site" evidence="6">
    <location>
        <position position="39"/>
    </location>
    <ligand>
        <name>(2E)-4-hydroxy-3-methylbut-2-enyl diphosphate</name>
        <dbReference type="ChEBI" id="CHEBI:128753"/>
    </ligand>
</feature>
<comment type="similarity">
    <text evidence="6">Belongs to the IspH family.</text>
</comment>
<dbReference type="FunFam" id="2.40.50.140:FF:000103">
    <property type="entry name" value="protein RRP5 homolog"/>
    <property type="match status" value="2"/>
</dbReference>
<dbReference type="InterPro" id="IPR012340">
    <property type="entry name" value="NA-bd_OB-fold"/>
</dbReference>
<evidence type="ECO:0000313" key="9">
    <source>
        <dbReference type="Proteomes" id="UP000198943"/>
    </source>
</evidence>
<organism evidence="8 9">
    <name type="scientific">Succiniclasticum ruminis</name>
    <dbReference type="NCBI Taxonomy" id="40841"/>
    <lineage>
        <taxon>Bacteria</taxon>
        <taxon>Bacillati</taxon>
        <taxon>Bacillota</taxon>
        <taxon>Negativicutes</taxon>
        <taxon>Acidaminococcales</taxon>
        <taxon>Acidaminococcaceae</taxon>
        <taxon>Succiniclasticum</taxon>
    </lineage>
</organism>
<evidence type="ECO:0000259" key="7">
    <source>
        <dbReference type="PROSITE" id="PS50126"/>
    </source>
</evidence>
<dbReference type="UniPathway" id="UPA00059">
    <property type="reaction ID" value="UER00105"/>
</dbReference>
<dbReference type="NCBIfam" id="TIGR00216">
    <property type="entry name" value="ispH_lytB"/>
    <property type="match status" value="1"/>
</dbReference>
<feature type="binding site" evidence="6">
    <location>
        <position position="217"/>
    </location>
    <ligand>
        <name>dimethylallyl diphosphate</name>
        <dbReference type="ChEBI" id="CHEBI:57623"/>
    </ligand>
</feature>
<keyword evidence="6" id="KW-0414">Isoprene biosynthesis</keyword>
<dbReference type="GO" id="GO:0019288">
    <property type="term" value="P:isopentenyl diphosphate biosynthetic process, methylerythritol 4-phosphate pathway"/>
    <property type="evidence" value="ECO:0007669"/>
    <property type="project" value="UniProtKB-UniRule"/>
</dbReference>
<dbReference type="Gene3D" id="2.40.50.140">
    <property type="entry name" value="Nucleic acid-binding proteins"/>
    <property type="match status" value="4"/>
</dbReference>
<dbReference type="PROSITE" id="PS50126">
    <property type="entry name" value="S1"/>
    <property type="match status" value="4"/>
</dbReference>
<feature type="binding site" evidence="6">
    <location>
        <position position="217"/>
    </location>
    <ligand>
        <name>isopentenyl diphosphate</name>
        <dbReference type="ChEBI" id="CHEBI:128769"/>
    </ligand>
</feature>
<feature type="binding site" evidence="6">
    <location>
        <position position="12"/>
    </location>
    <ligand>
        <name>[4Fe-4S] cluster</name>
        <dbReference type="ChEBI" id="CHEBI:49883"/>
    </ligand>
</feature>
<feature type="binding site" evidence="6">
    <location>
        <position position="160"/>
    </location>
    <ligand>
        <name>(2E)-4-hydroxy-3-methylbut-2-enyl diphosphate</name>
        <dbReference type="ChEBI" id="CHEBI:128753"/>
    </ligand>
</feature>
<feature type="binding site" evidence="6">
    <location>
        <position position="122"/>
    </location>
    <ligand>
        <name>isopentenyl diphosphate</name>
        <dbReference type="ChEBI" id="CHEBI:128769"/>
    </ligand>
</feature>
<feature type="binding site" evidence="6">
    <location>
        <position position="219"/>
    </location>
    <ligand>
        <name>(2E)-4-hydroxy-3-methylbut-2-enyl diphosphate</name>
        <dbReference type="ChEBI" id="CHEBI:128753"/>
    </ligand>
</feature>
<dbReference type="SUPFAM" id="SSF50249">
    <property type="entry name" value="Nucleic acid-binding proteins"/>
    <property type="match status" value="4"/>
</dbReference>
<evidence type="ECO:0000256" key="6">
    <source>
        <dbReference type="HAMAP-Rule" id="MF_00191"/>
    </source>
</evidence>
<feature type="domain" description="S1 motif" evidence="7">
    <location>
        <begin position="515"/>
        <end position="584"/>
    </location>
</feature>
<dbReference type="SMART" id="SM00316">
    <property type="entry name" value="S1"/>
    <property type="match status" value="4"/>
</dbReference>
<feature type="binding site" evidence="6">
    <location>
        <position position="217"/>
    </location>
    <ligand>
        <name>(2E)-4-hydroxy-3-methylbut-2-enyl diphosphate</name>
        <dbReference type="ChEBI" id="CHEBI:128753"/>
    </ligand>
</feature>
<dbReference type="PANTHER" id="PTHR30426">
    <property type="entry name" value="4-HYDROXY-3-METHYLBUT-2-ENYL DIPHOSPHATE REDUCTASE"/>
    <property type="match status" value="1"/>
</dbReference>
<comment type="cofactor">
    <cofactor evidence="6">
        <name>[4Fe-4S] cluster</name>
        <dbReference type="ChEBI" id="CHEBI:49883"/>
    </cofactor>
    <text evidence="6">Binds 1 [4Fe-4S] cluster per subunit.</text>
</comment>
<accession>A0A1G6MD54</accession>
<evidence type="ECO:0000256" key="4">
    <source>
        <dbReference type="ARBA" id="ARBA00023014"/>
    </source>
</evidence>
<dbReference type="EC" id="1.17.7.4" evidence="6"/>
<dbReference type="HAMAP" id="MF_00191">
    <property type="entry name" value="IspH"/>
    <property type="match status" value="1"/>
</dbReference>
<keyword evidence="3 6" id="KW-0408">Iron</keyword>
<dbReference type="UniPathway" id="UPA00056">
    <property type="reaction ID" value="UER00097"/>
</dbReference>
<feature type="binding site" evidence="6">
    <location>
        <position position="94"/>
    </location>
    <ligand>
        <name>[4Fe-4S] cluster</name>
        <dbReference type="ChEBI" id="CHEBI:49883"/>
    </ligand>
</feature>
<protein>
    <recommendedName>
        <fullName evidence="6">4-hydroxy-3-methylbut-2-enyl diphosphate reductase</fullName>
        <shortName evidence="6">HMBPP reductase</shortName>
        <ecNumber evidence="6">1.17.7.4</ecNumber>
    </recommendedName>
</protein>
<comment type="function">
    <text evidence="6">Catalyzes the conversion of 1-hydroxy-2-methyl-2-(E)-butenyl 4-diphosphate (HMBPP) into a mixture of isopentenyl diphosphate (IPP) and dimethylallyl diphosphate (DMAPP). Acts in the terminal step of the DOXP/MEP pathway for isoprenoid precursor biosynthesis.</text>
</comment>
<feature type="active site" description="Proton donor" evidence="6">
    <location>
        <position position="124"/>
    </location>
</feature>
<dbReference type="InterPro" id="IPR003451">
    <property type="entry name" value="LytB/IspH"/>
</dbReference>
<evidence type="ECO:0000256" key="3">
    <source>
        <dbReference type="ARBA" id="ARBA00023004"/>
    </source>
</evidence>
<feature type="binding site" evidence="6">
    <location>
        <position position="122"/>
    </location>
    <ligand>
        <name>dimethylallyl diphosphate</name>
        <dbReference type="ChEBI" id="CHEBI:57623"/>
    </ligand>
</feature>
<dbReference type="Pfam" id="PF00575">
    <property type="entry name" value="S1"/>
    <property type="match status" value="4"/>
</dbReference>
<dbReference type="RefSeq" id="WP_176760469.1">
    <property type="nucleotide sequence ID" value="NZ_FMYW01000009.1"/>
</dbReference>
<reference evidence="9" key="1">
    <citation type="submission" date="2016-10" db="EMBL/GenBank/DDBJ databases">
        <authorList>
            <person name="Varghese N."/>
            <person name="Submissions S."/>
        </authorList>
    </citation>
    <scope>NUCLEOTIDE SEQUENCE [LARGE SCALE GENOMIC DNA]</scope>
    <source>
        <strain evidence="9">DSM 11005</strain>
    </source>
</reference>
<dbReference type="InterPro" id="IPR003029">
    <property type="entry name" value="S1_domain"/>
</dbReference>
<feature type="binding site" evidence="6">
    <location>
        <position position="122"/>
    </location>
    <ligand>
        <name>(2E)-4-hydroxy-3-methylbut-2-enyl diphosphate</name>
        <dbReference type="ChEBI" id="CHEBI:128753"/>
    </ligand>
</feature>
<feature type="binding site" evidence="6">
    <location>
        <position position="261"/>
    </location>
    <ligand>
        <name>isopentenyl diphosphate</name>
        <dbReference type="ChEBI" id="CHEBI:128769"/>
    </ligand>
</feature>
<gene>
    <name evidence="6" type="primary">ispH</name>
    <name evidence="8" type="ORF">SAMN04487864_10967</name>
</gene>
<keyword evidence="6" id="KW-0560">Oxidoreductase</keyword>
<feature type="binding site" evidence="6">
    <location>
        <position position="72"/>
    </location>
    <ligand>
        <name>isopentenyl diphosphate</name>
        <dbReference type="ChEBI" id="CHEBI:128769"/>
    </ligand>
</feature>
<feature type="binding site" evidence="6">
    <location>
        <position position="189"/>
    </location>
    <ligand>
        <name>[4Fe-4S] cluster</name>
        <dbReference type="ChEBI" id="CHEBI:49883"/>
    </ligand>
</feature>
<feature type="binding site" evidence="6">
    <location>
        <position position="219"/>
    </location>
    <ligand>
        <name>isopentenyl diphosphate</name>
        <dbReference type="ChEBI" id="CHEBI:128769"/>
    </ligand>
</feature>
<dbReference type="GO" id="GO:0016114">
    <property type="term" value="P:terpenoid biosynthetic process"/>
    <property type="evidence" value="ECO:0007669"/>
    <property type="project" value="UniProtKB-UniRule"/>
</dbReference>
<keyword evidence="9" id="KW-1185">Reference proteome</keyword>
<dbReference type="GO" id="GO:0003676">
    <property type="term" value="F:nucleic acid binding"/>
    <property type="evidence" value="ECO:0007669"/>
    <property type="project" value="InterPro"/>
</dbReference>
<feature type="binding site" evidence="6">
    <location>
        <position position="39"/>
    </location>
    <ligand>
        <name>isopentenyl diphosphate</name>
        <dbReference type="ChEBI" id="CHEBI:128769"/>
    </ligand>
</feature>
<feature type="binding site" evidence="6">
    <location>
        <position position="261"/>
    </location>
    <ligand>
        <name>dimethylallyl diphosphate</name>
        <dbReference type="ChEBI" id="CHEBI:57623"/>
    </ligand>
</feature>
<feature type="domain" description="S1 motif" evidence="7">
    <location>
        <begin position="303"/>
        <end position="373"/>
    </location>
</feature>
<comment type="catalytic activity">
    <reaction evidence="6">
        <text>isopentenyl diphosphate + 2 oxidized [2Fe-2S]-[ferredoxin] + H2O = (2E)-4-hydroxy-3-methylbut-2-enyl diphosphate + 2 reduced [2Fe-2S]-[ferredoxin] + 2 H(+)</text>
        <dbReference type="Rhea" id="RHEA:24488"/>
        <dbReference type="Rhea" id="RHEA-COMP:10000"/>
        <dbReference type="Rhea" id="RHEA-COMP:10001"/>
        <dbReference type="ChEBI" id="CHEBI:15377"/>
        <dbReference type="ChEBI" id="CHEBI:15378"/>
        <dbReference type="ChEBI" id="CHEBI:33737"/>
        <dbReference type="ChEBI" id="CHEBI:33738"/>
        <dbReference type="ChEBI" id="CHEBI:128753"/>
        <dbReference type="ChEBI" id="CHEBI:128769"/>
        <dbReference type="EC" id="1.17.7.4"/>
    </reaction>
</comment>
<dbReference type="Proteomes" id="UP000198943">
    <property type="component" value="Unassembled WGS sequence"/>
</dbReference>
<dbReference type="GO" id="GO:0051745">
    <property type="term" value="F:4-hydroxy-3-methylbut-2-enyl diphosphate reductase activity"/>
    <property type="evidence" value="ECO:0007669"/>
    <property type="project" value="UniProtKB-UniRule"/>
</dbReference>
<comment type="function">
    <text evidence="5">Binds mRNA; thus facilitating recognition of the initiation point. It is needed to translate mRNA with a short Shine-Dalgarno (SD) purine-rich sequence.</text>
</comment>
<feature type="binding site" evidence="6">
    <location>
        <position position="39"/>
    </location>
    <ligand>
        <name>dimethylallyl diphosphate</name>
        <dbReference type="ChEBI" id="CHEBI:57623"/>
    </ligand>
</feature>
<dbReference type="AlphaFoldDB" id="A0A1G6MD54"/>
<feature type="binding site" evidence="6">
    <location>
        <position position="261"/>
    </location>
    <ligand>
        <name>(2E)-4-hydroxy-3-methylbut-2-enyl diphosphate</name>
        <dbReference type="ChEBI" id="CHEBI:128753"/>
    </ligand>
</feature>
<comment type="pathway">
    <text evidence="6">Isoprenoid biosynthesis; isopentenyl diphosphate biosynthesis via DXP pathway; isopentenyl diphosphate from 1-deoxy-D-xylulose 5-phosphate: step 6/6.</text>
</comment>
<dbReference type="CDD" id="cd13944">
    <property type="entry name" value="lytB_ispH"/>
    <property type="match status" value="1"/>
</dbReference>
<dbReference type="Pfam" id="PF02401">
    <property type="entry name" value="LYTB"/>
    <property type="match status" value="1"/>
</dbReference>
<dbReference type="GO" id="GO:0050992">
    <property type="term" value="P:dimethylallyl diphosphate biosynthetic process"/>
    <property type="evidence" value="ECO:0007669"/>
    <property type="project" value="UniProtKB-UniRule"/>
</dbReference>
<evidence type="ECO:0000313" key="8">
    <source>
        <dbReference type="EMBL" id="SDC53429.1"/>
    </source>
</evidence>
<dbReference type="Gene3D" id="3.40.50.11270">
    <property type="match status" value="1"/>
</dbReference>
<feature type="binding site" evidence="6">
    <location>
        <position position="72"/>
    </location>
    <ligand>
        <name>(2E)-4-hydroxy-3-methylbut-2-enyl diphosphate</name>
        <dbReference type="ChEBI" id="CHEBI:128753"/>
    </ligand>
</feature>
<comment type="catalytic activity">
    <reaction evidence="6">
        <text>dimethylallyl diphosphate + 2 oxidized [2Fe-2S]-[ferredoxin] + H2O = (2E)-4-hydroxy-3-methylbut-2-enyl diphosphate + 2 reduced [2Fe-2S]-[ferredoxin] + 2 H(+)</text>
        <dbReference type="Rhea" id="RHEA:24825"/>
        <dbReference type="Rhea" id="RHEA-COMP:10000"/>
        <dbReference type="Rhea" id="RHEA-COMP:10001"/>
        <dbReference type="ChEBI" id="CHEBI:15377"/>
        <dbReference type="ChEBI" id="CHEBI:15378"/>
        <dbReference type="ChEBI" id="CHEBI:33737"/>
        <dbReference type="ChEBI" id="CHEBI:33738"/>
        <dbReference type="ChEBI" id="CHEBI:57623"/>
        <dbReference type="ChEBI" id="CHEBI:128753"/>
        <dbReference type="EC" id="1.17.7.4"/>
    </reaction>
</comment>
<evidence type="ECO:0000256" key="5">
    <source>
        <dbReference type="ARBA" id="ARBA00025604"/>
    </source>
</evidence>
<proteinExistence type="inferred from homology"/>
<feature type="domain" description="S1 motif" evidence="7">
    <location>
        <begin position="390"/>
        <end position="472"/>
    </location>
</feature>